<evidence type="ECO:0000313" key="2">
    <source>
        <dbReference type="EMBL" id="OLF09944.1"/>
    </source>
</evidence>
<feature type="domain" description="Methyltransferase" evidence="1">
    <location>
        <begin position="29"/>
        <end position="123"/>
    </location>
</feature>
<evidence type="ECO:0000313" key="3">
    <source>
        <dbReference type="Proteomes" id="UP000185596"/>
    </source>
</evidence>
<proteinExistence type="predicted"/>
<dbReference type="CDD" id="cd02440">
    <property type="entry name" value="AdoMet_MTases"/>
    <property type="match status" value="1"/>
</dbReference>
<sequence>MHALRLEAELRRYQERLRVAFGVGPGDRVLDIGCGAGGTTREAALAAGSGSALGVDLSAPVIDHARRLAAEEGLDNAAFECADAQLHPFPAGRFDLGISRFGTMFFADPVAAFANIARALRPGARLVQLVWQERERQEWVLAISSALGVRDSRPAGSGDPFSLADPAAVEGILTAAGFTDVTSTELNEPVYYGPAADAFDFVGGLRLVRGALAGLDGDQAERALDRLRALLATRDTGDGVWFDSNARLVAARRP</sequence>
<dbReference type="Proteomes" id="UP000185596">
    <property type="component" value="Unassembled WGS sequence"/>
</dbReference>
<evidence type="ECO:0000259" key="1">
    <source>
        <dbReference type="Pfam" id="PF13649"/>
    </source>
</evidence>
<dbReference type="PANTHER" id="PTHR44068:SF11">
    <property type="entry name" value="GERANYL DIPHOSPHATE 2-C-METHYLTRANSFERASE"/>
    <property type="match status" value="1"/>
</dbReference>
<dbReference type="InterPro" id="IPR029063">
    <property type="entry name" value="SAM-dependent_MTases_sf"/>
</dbReference>
<dbReference type="GO" id="GO:0032259">
    <property type="term" value="P:methylation"/>
    <property type="evidence" value="ECO:0007669"/>
    <property type="project" value="UniProtKB-KW"/>
</dbReference>
<reference evidence="2 3" key="1">
    <citation type="submission" date="2016-12" db="EMBL/GenBank/DDBJ databases">
        <title>The draft genome sequence of Actinophytocola sp. 11-183.</title>
        <authorList>
            <person name="Wang W."/>
            <person name="Yuan L."/>
        </authorList>
    </citation>
    <scope>NUCLEOTIDE SEQUENCE [LARGE SCALE GENOMIC DNA]</scope>
    <source>
        <strain evidence="2 3">11-183</strain>
    </source>
</reference>
<dbReference type="PANTHER" id="PTHR44068">
    <property type="entry name" value="ZGC:194242"/>
    <property type="match status" value="1"/>
</dbReference>
<dbReference type="Gene3D" id="3.40.50.150">
    <property type="entry name" value="Vaccinia Virus protein VP39"/>
    <property type="match status" value="1"/>
</dbReference>
<organism evidence="2 3">
    <name type="scientific">Actinophytocola xanthii</name>
    <dbReference type="NCBI Taxonomy" id="1912961"/>
    <lineage>
        <taxon>Bacteria</taxon>
        <taxon>Bacillati</taxon>
        <taxon>Actinomycetota</taxon>
        <taxon>Actinomycetes</taxon>
        <taxon>Pseudonocardiales</taxon>
        <taxon>Pseudonocardiaceae</taxon>
    </lineage>
</organism>
<comment type="caution">
    <text evidence="2">The sequence shown here is derived from an EMBL/GenBank/DDBJ whole genome shotgun (WGS) entry which is preliminary data.</text>
</comment>
<name>A0A1Q8C6G1_9PSEU</name>
<dbReference type="GO" id="GO:0008168">
    <property type="term" value="F:methyltransferase activity"/>
    <property type="evidence" value="ECO:0007669"/>
    <property type="project" value="UniProtKB-KW"/>
</dbReference>
<keyword evidence="2" id="KW-0489">Methyltransferase</keyword>
<dbReference type="EMBL" id="MSIE01000081">
    <property type="protein sequence ID" value="OLF09944.1"/>
    <property type="molecule type" value="Genomic_DNA"/>
</dbReference>
<dbReference type="Pfam" id="PF13649">
    <property type="entry name" value="Methyltransf_25"/>
    <property type="match status" value="1"/>
</dbReference>
<keyword evidence="2" id="KW-0808">Transferase</keyword>
<gene>
    <name evidence="2" type="ORF">BU204_32370</name>
</gene>
<dbReference type="STRING" id="1912961.BU204_32370"/>
<dbReference type="InterPro" id="IPR041698">
    <property type="entry name" value="Methyltransf_25"/>
</dbReference>
<accession>A0A1Q8C6G1</accession>
<protein>
    <submittedName>
        <fullName evidence="2">Methyltransferase</fullName>
    </submittedName>
</protein>
<keyword evidence="3" id="KW-1185">Reference proteome</keyword>
<dbReference type="AlphaFoldDB" id="A0A1Q8C6G1"/>
<dbReference type="InterPro" id="IPR050447">
    <property type="entry name" value="Erg6_SMT_methyltransf"/>
</dbReference>
<dbReference type="SUPFAM" id="SSF53335">
    <property type="entry name" value="S-adenosyl-L-methionine-dependent methyltransferases"/>
    <property type="match status" value="1"/>
</dbReference>